<dbReference type="GO" id="GO:0046295">
    <property type="term" value="P:glycolate biosynthetic process"/>
    <property type="evidence" value="ECO:0007669"/>
    <property type="project" value="UniProtKB-UniRule"/>
</dbReference>
<feature type="binding site" evidence="10">
    <location>
        <position position="12"/>
    </location>
    <ligand>
        <name>Mg(2+)</name>
        <dbReference type="ChEBI" id="CHEBI:18420"/>
    </ligand>
</feature>
<feature type="active site" description="Nucleophile" evidence="10">
    <location>
        <position position="12"/>
    </location>
</feature>
<keyword evidence="12" id="KW-1185">Reference proteome</keyword>
<feature type="binding site" evidence="10">
    <location>
        <position position="174"/>
    </location>
    <ligand>
        <name>Mg(2+)</name>
        <dbReference type="ChEBI" id="CHEBI:18420"/>
    </ligand>
</feature>
<dbReference type="GO" id="GO:0005975">
    <property type="term" value="P:carbohydrate metabolic process"/>
    <property type="evidence" value="ECO:0007669"/>
    <property type="project" value="InterPro"/>
</dbReference>
<keyword evidence="7 10" id="KW-0378">Hydrolase</keyword>
<proteinExistence type="inferred from homology"/>
<dbReference type="Proteomes" id="UP000199556">
    <property type="component" value="Unassembled WGS sequence"/>
</dbReference>
<accession>A0A1I4S9H1</accession>
<dbReference type="InterPro" id="IPR006439">
    <property type="entry name" value="HAD-SF_hydro_IA"/>
</dbReference>
<dbReference type="InterPro" id="IPR041492">
    <property type="entry name" value="HAD_2"/>
</dbReference>
<evidence type="ECO:0000256" key="3">
    <source>
        <dbReference type="ARBA" id="ARBA00004818"/>
    </source>
</evidence>
<name>A0A1I4S9H1_ECTMO</name>
<organism evidence="11 12">
    <name type="scientific">Ectothiorhodospira mobilis</name>
    <dbReference type="NCBI Taxonomy" id="195064"/>
    <lineage>
        <taxon>Bacteria</taxon>
        <taxon>Pseudomonadati</taxon>
        <taxon>Pseudomonadota</taxon>
        <taxon>Gammaproteobacteria</taxon>
        <taxon>Chromatiales</taxon>
        <taxon>Ectothiorhodospiraceae</taxon>
        <taxon>Ectothiorhodospira</taxon>
    </lineage>
</organism>
<evidence type="ECO:0000313" key="11">
    <source>
        <dbReference type="EMBL" id="SFM61156.1"/>
    </source>
</evidence>
<dbReference type="PANTHER" id="PTHR43434">
    <property type="entry name" value="PHOSPHOGLYCOLATE PHOSPHATASE"/>
    <property type="match status" value="1"/>
</dbReference>
<evidence type="ECO:0000256" key="5">
    <source>
        <dbReference type="ARBA" id="ARBA00013078"/>
    </source>
</evidence>
<dbReference type="SFLD" id="SFLDG01129">
    <property type="entry name" value="C1.5:_HAD__Beta-PGM__Phosphata"/>
    <property type="match status" value="1"/>
</dbReference>
<dbReference type="EMBL" id="FOUO01000014">
    <property type="protein sequence ID" value="SFM61156.1"/>
    <property type="molecule type" value="Genomic_DNA"/>
</dbReference>
<comment type="cofactor">
    <cofactor evidence="2 10">
        <name>Mg(2+)</name>
        <dbReference type="ChEBI" id="CHEBI:18420"/>
    </cofactor>
</comment>
<evidence type="ECO:0000256" key="6">
    <source>
        <dbReference type="ARBA" id="ARBA00022723"/>
    </source>
</evidence>
<dbReference type="NCBIfam" id="TIGR01449">
    <property type="entry name" value="PGP_bact"/>
    <property type="match status" value="1"/>
</dbReference>
<reference evidence="11 12" key="1">
    <citation type="submission" date="2016-10" db="EMBL/GenBank/DDBJ databases">
        <authorList>
            <person name="de Groot N.N."/>
        </authorList>
    </citation>
    <scope>NUCLEOTIDE SEQUENCE [LARGE SCALE GENOMIC DNA]</scope>
    <source>
        <strain evidence="11 12">DSM 4180</strain>
    </source>
</reference>
<sequence>MTLPHPKMLLMDLDGTLVDSVPDLTHCVDDMLQSLGMLPCGEDKVRLWVGNGVERLVERALADDMEGKVEPGLRERGLARFLECYRDRHAVQSRVYPGVHEGLEALRGRFSMGCVTNKPARFTAPLLRAMGLDDYFEVVVAGDTLPRKKPDPAPLLFAARQFDVDPGDALMVGDSRSDVEAARAAGFGIVCVSYGYNHGIDIREERPDAVIDRLTQLPDLLAPQAP</sequence>
<dbReference type="InterPro" id="IPR023198">
    <property type="entry name" value="PGP-like_dom2"/>
</dbReference>
<dbReference type="CDD" id="cd16417">
    <property type="entry name" value="HAD_PGPase"/>
    <property type="match status" value="1"/>
</dbReference>
<dbReference type="GO" id="GO:0005829">
    <property type="term" value="C:cytosol"/>
    <property type="evidence" value="ECO:0007669"/>
    <property type="project" value="TreeGrafter"/>
</dbReference>
<dbReference type="Pfam" id="PF13419">
    <property type="entry name" value="HAD_2"/>
    <property type="match status" value="1"/>
</dbReference>
<keyword evidence="8 10" id="KW-0460">Magnesium</keyword>
<protein>
    <recommendedName>
        <fullName evidence="5 10">Phosphoglycolate phosphatase</fullName>
        <shortName evidence="10">PGP</shortName>
        <shortName evidence="10">PGPase</shortName>
        <ecNumber evidence="5 10">3.1.3.18</ecNumber>
    </recommendedName>
</protein>
<dbReference type="OrthoDB" id="9776368at2"/>
<evidence type="ECO:0000256" key="9">
    <source>
        <dbReference type="ARBA" id="ARBA00023277"/>
    </source>
</evidence>
<dbReference type="FunFam" id="3.40.50.1000:FF:000022">
    <property type="entry name" value="Phosphoglycolate phosphatase"/>
    <property type="match status" value="1"/>
</dbReference>
<dbReference type="PANTHER" id="PTHR43434:SF1">
    <property type="entry name" value="PHOSPHOGLYCOLATE PHOSPHATASE"/>
    <property type="match status" value="1"/>
</dbReference>
<dbReference type="InterPro" id="IPR037512">
    <property type="entry name" value="PGPase_prok"/>
</dbReference>
<evidence type="ECO:0000256" key="2">
    <source>
        <dbReference type="ARBA" id="ARBA00001946"/>
    </source>
</evidence>
<feature type="binding site" evidence="10">
    <location>
        <position position="14"/>
    </location>
    <ligand>
        <name>Mg(2+)</name>
        <dbReference type="ChEBI" id="CHEBI:18420"/>
    </ligand>
</feature>
<dbReference type="SFLD" id="SFLDG01135">
    <property type="entry name" value="C1.5.6:_HAD__Beta-PGM__Phospha"/>
    <property type="match status" value="1"/>
</dbReference>
<dbReference type="UniPathway" id="UPA00865">
    <property type="reaction ID" value="UER00834"/>
</dbReference>
<keyword evidence="6 10" id="KW-0479">Metal-binding</keyword>
<dbReference type="SFLD" id="SFLDS00003">
    <property type="entry name" value="Haloacid_Dehalogenase"/>
    <property type="match status" value="1"/>
</dbReference>
<gene>
    <name evidence="11" type="ORF">SAMN05421721_11446</name>
</gene>
<dbReference type="Gene3D" id="1.10.150.240">
    <property type="entry name" value="Putative phosphatase, domain 2"/>
    <property type="match status" value="1"/>
</dbReference>
<dbReference type="NCBIfam" id="NF009695">
    <property type="entry name" value="PRK13222.1-2"/>
    <property type="match status" value="1"/>
</dbReference>
<dbReference type="SUPFAM" id="SSF56784">
    <property type="entry name" value="HAD-like"/>
    <property type="match status" value="1"/>
</dbReference>
<comment type="pathway">
    <text evidence="3 10">Organic acid metabolism; glycolate biosynthesis; glycolate from 2-phosphoglycolate: step 1/1.</text>
</comment>
<evidence type="ECO:0000256" key="7">
    <source>
        <dbReference type="ARBA" id="ARBA00022801"/>
    </source>
</evidence>
<evidence type="ECO:0000313" key="12">
    <source>
        <dbReference type="Proteomes" id="UP000199556"/>
    </source>
</evidence>
<dbReference type="InterPro" id="IPR036412">
    <property type="entry name" value="HAD-like_sf"/>
</dbReference>
<dbReference type="GO" id="GO:0006281">
    <property type="term" value="P:DNA repair"/>
    <property type="evidence" value="ECO:0007669"/>
    <property type="project" value="TreeGrafter"/>
</dbReference>
<dbReference type="GO" id="GO:0046872">
    <property type="term" value="F:metal ion binding"/>
    <property type="evidence" value="ECO:0007669"/>
    <property type="project" value="UniProtKB-KW"/>
</dbReference>
<evidence type="ECO:0000256" key="4">
    <source>
        <dbReference type="ARBA" id="ARBA00006171"/>
    </source>
</evidence>
<dbReference type="STRING" id="195064.SAMN05421721_11446"/>
<dbReference type="InterPro" id="IPR050155">
    <property type="entry name" value="HAD-like_hydrolase_sf"/>
</dbReference>
<dbReference type="AlphaFoldDB" id="A0A1I4S9H1"/>
<dbReference type="HAMAP" id="MF_00495">
    <property type="entry name" value="GPH_hydrolase_bact"/>
    <property type="match status" value="1"/>
</dbReference>
<evidence type="ECO:0000256" key="10">
    <source>
        <dbReference type="HAMAP-Rule" id="MF_00495"/>
    </source>
</evidence>
<comment type="similarity">
    <text evidence="4 10">Belongs to the HAD-like hydrolase superfamily. CbbY/CbbZ/Gph/YieH family.</text>
</comment>
<evidence type="ECO:0000256" key="8">
    <source>
        <dbReference type="ARBA" id="ARBA00022842"/>
    </source>
</evidence>
<comment type="catalytic activity">
    <reaction evidence="1 10">
        <text>2-phosphoglycolate + H2O = glycolate + phosphate</text>
        <dbReference type="Rhea" id="RHEA:14369"/>
        <dbReference type="ChEBI" id="CHEBI:15377"/>
        <dbReference type="ChEBI" id="CHEBI:29805"/>
        <dbReference type="ChEBI" id="CHEBI:43474"/>
        <dbReference type="ChEBI" id="CHEBI:58033"/>
        <dbReference type="EC" id="3.1.3.18"/>
    </reaction>
</comment>
<dbReference type="NCBIfam" id="TIGR01549">
    <property type="entry name" value="HAD-SF-IA-v1"/>
    <property type="match status" value="1"/>
</dbReference>
<dbReference type="InterPro" id="IPR023214">
    <property type="entry name" value="HAD_sf"/>
</dbReference>
<dbReference type="RefSeq" id="WP_090486547.1">
    <property type="nucleotide sequence ID" value="NZ_FOUO01000014.1"/>
</dbReference>
<dbReference type="GO" id="GO:0008967">
    <property type="term" value="F:phosphoglycolate phosphatase activity"/>
    <property type="evidence" value="ECO:0007669"/>
    <property type="project" value="UniProtKB-UniRule"/>
</dbReference>
<evidence type="ECO:0000256" key="1">
    <source>
        <dbReference type="ARBA" id="ARBA00000830"/>
    </source>
</evidence>
<dbReference type="Gene3D" id="3.40.50.1000">
    <property type="entry name" value="HAD superfamily/HAD-like"/>
    <property type="match status" value="1"/>
</dbReference>
<keyword evidence="9 10" id="KW-0119">Carbohydrate metabolism</keyword>
<comment type="function">
    <text evidence="10">Specifically catalyzes the dephosphorylation of 2-phosphoglycolate. Is involved in the dissimilation of the intracellular 2-phosphoglycolate formed during the DNA repair of 3'-phosphoglycolate ends, a major class of DNA lesions induced by oxidative stress.</text>
</comment>
<dbReference type="EC" id="3.1.3.18" evidence="5 10"/>
<dbReference type="NCBIfam" id="TIGR01509">
    <property type="entry name" value="HAD-SF-IA-v3"/>
    <property type="match status" value="1"/>
</dbReference>